<dbReference type="EMBL" id="JBEHCU010004072">
    <property type="protein sequence ID" value="KAL1401813.1"/>
    <property type="molecule type" value="Genomic_DNA"/>
</dbReference>
<dbReference type="FunFam" id="1.10.150.20:FF:000004">
    <property type="entry name" value="U5 small nuclear ribonucleoprotein helicase"/>
    <property type="match status" value="1"/>
</dbReference>
<comment type="caution">
    <text evidence="2">The sequence shown here is derived from an EMBL/GenBank/DDBJ whole genome shotgun (WGS) entry which is preliminary data.</text>
</comment>
<evidence type="ECO:0000259" key="1">
    <source>
        <dbReference type="Pfam" id="PF02889"/>
    </source>
</evidence>
<accession>A0ABD1DQD1</accession>
<gene>
    <name evidence="2" type="ORF">pipiens_019963</name>
</gene>
<protein>
    <recommendedName>
        <fullName evidence="1">SEC63 domain-containing protein</fullName>
    </recommendedName>
</protein>
<evidence type="ECO:0000313" key="3">
    <source>
        <dbReference type="Proteomes" id="UP001562425"/>
    </source>
</evidence>
<dbReference type="Proteomes" id="UP001562425">
    <property type="component" value="Unassembled WGS sequence"/>
</dbReference>
<dbReference type="SUPFAM" id="SSF158702">
    <property type="entry name" value="Sec63 N-terminal domain-like"/>
    <property type="match status" value="1"/>
</dbReference>
<organism evidence="2 3">
    <name type="scientific">Culex pipiens pipiens</name>
    <name type="common">Northern house mosquito</name>
    <dbReference type="NCBI Taxonomy" id="38569"/>
    <lineage>
        <taxon>Eukaryota</taxon>
        <taxon>Metazoa</taxon>
        <taxon>Ecdysozoa</taxon>
        <taxon>Arthropoda</taxon>
        <taxon>Hexapoda</taxon>
        <taxon>Insecta</taxon>
        <taxon>Pterygota</taxon>
        <taxon>Neoptera</taxon>
        <taxon>Endopterygota</taxon>
        <taxon>Diptera</taxon>
        <taxon>Nematocera</taxon>
        <taxon>Culicoidea</taxon>
        <taxon>Culicidae</taxon>
        <taxon>Culicinae</taxon>
        <taxon>Culicini</taxon>
        <taxon>Culex</taxon>
        <taxon>Culex</taxon>
    </lineage>
</organism>
<dbReference type="Gene3D" id="1.10.3380.10">
    <property type="entry name" value="Sec63 N-terminal domain-like domain"/>
    <property type="match status" value="1"/>
</dbReference>
<evidence type="ECO:0000313" key="2">
    <source>
        <dbReference type="EMBL" id="KAL1401813.1"/>
    </source>
</evidence>
<dbReference type="Pfam" id="PF02889">
    <property type="entry name" value="Sec63"/>
    <property type="match status" value="1"/>
</dbReference>
<keyword evidence="3" id="KW-1185">Reference proteome</keyword>
<dbReference type="Gene3D" id="1.10.150.20">
    <property type="entry name" value="5' to 3' exonuclease, C-terminal subdomain"/>
    <property type="match status" value="1"/>
</dbReference>
<name>A0ABD1DQD1_CULPP</name>
<sequence>MVYAVYVTQNASRLLRAIYEIVLHREWAQLADKCLMLCKMIDRRMWQSMSPLRQFRKMPDEIEKKIEKICPWERLYDLEADKIDELIRVAEVGQDHLQ</sequence>
<feature type="domain" description="SEC63" evidence="1">
    <location>
        <begin position="5"/>
        <end position="58"/>
    </location>
</feature>
<dbReference type="AlphaFoldDB" id="A0ABD1DQD1"/>
<dbReference type="InterPro" id="IPR004179">
    <property type="entry name" value="Sec63-dom"/>
</dbReference>
<reference evidence="2 3" key="1">
    <citation type="submission" date="2024-05" db="EMBL/GenBank/DDBJ databases">
        <title>Culex pipiens pipiens assembly and annotation.</title>
        <authorList>
            <person name="Alout H."/>
            <person name="Durand T."/>
        </authorList>
    </citation>
    <scope>NUCLEOTIDE SEQUENCE [LARGE SCALE GENOMIC DNA]</scope>
    <source>
        <strain evidence="2">HA-2024</strain>
        <tissue evidence="2">Whole body</tissue>
    </source>
</reference>
<proteinExistence type="predicted"/>
<feature type="non-terminal residue" evidence="2">
    <location>
        <position position="98"/>
    </location>
</feature>